<dbReference type="SUPFAM" id="SSF53383">
    <property type="entry name" value="PLP-dependent transferases"/>
    <property type="match status" value="1"/>
</dbReference>
<dbReference type="Pfam" id="PF00155">
    <property type="entry name" value="Aminotran_1_2"/>
    <property type="match status" value="1"/>
</dbReference>
<evidence type="ECO:0000256" key="2">
    <source>
        <dbReference type="ARBA" id="ARBA00022576"/>
    </source>
</evidence>
<reference evidence="7" key="1">
    <citation type="submission" date="2016-11" db="EMBL/GenBank/DDBJ databases">
        <authorList>
            <person name="Varghese N."/>
            <person name="Submissions S."/>
        </authorList>
    </citation>
    <scope>NUCLEOTIDE SEQUENCE [LARGE SCALE GENOMIC DNA]</scope>
    <source>
        <strain evidence="7">DSM 24579</strain>
    </source>
</reference>
<name>A0A1M5GDY3_SALEC</name>
<accession>A0A1M5GDY3</accession>
<dbReference type="InterPro" id="IPR050881">
    <property type="entry name" value="LL-DAP_aminotransferase"/>
</dbReference>
<proteinExistence type="inferred from homology"/>
<dbReference type="GO" id="GO:0030170">
    <property type="term" value="F:pyridoxal phosphate binding"/>
    <property type="evidence" value="ECO:0007669"/>
    <property type="project" value="InterPro"/>
</dbReference>
<dbReference type="Gene3D" id="3.40.640.10">
    <property type="entry name" value="Type I PLP-dependent aspartate aminotransferase-like (Major domain)"/>
    <property type="match status" value="1"/>
</dbReference>
<evidence type="ECO:0000256" key="3">
    <source>
        <dbReference type="ARBA" id="ARBA00022679"/>
    </source>
</evidence>
<dbReference type="InterPro" id="IPR015422">
    <property type="entry name" value="PyrdxlP-dep_Trfase_small"/>
</dbReference>
<dbReference type="InterPro" id="IPR004838">
    <property type="entry name" value="NHTrfase_class1_PyrdxlP-BS"/>
</dbReference>
<dbReference type="EMBL" id="FQVT01000004">
    <property type="protein sequence ID" value="SHG01672.1"/>
    <property type="molecule type" value="Genomic_DNA"/>
</dbReference>
<protein>
    <recommendedName>
        <fullName evidence="4">Aminotransferase</fullName>
        <ecNumber evidence="4">2.6.1.-</ecNumber>
    </recommendedName>
</protein>
<evidence type="ECO:0000259" key="5">
    <source>
        <dbReference type="Pfam" id="PF00155"/>
    </source>
</evidence>
<dbReference type="InterPro" id="IPR004839">
    <property type="entry name" value="Aminotransferase_I/II_large"/>
</dbReference>
<keyword evidence="7" id="KW-1185">Reference proteome</keyword>
<organism evidence="6 7">
    <name type="scientific">Salegentibacter echinorum</name>
    <dbReference type="NCBI Taxonomy" id="1073325"/>
    <lineage>
        <taxon>Bacteria</taxon>
        <taxon>Pseudomonadati</taxon>
        <taxon>Bacteroidota</taxon>
        <taxon>Flavobacteriia</taxon>
        <taxon>Flavobacteriales</taxon>
        <taxon>Flavobacteriaceae</taxon>
        <taxon>Salegentibacter</taxon>
    </lineage>
</organism>
<evidence type="ECO:0000313" key="6">
    <source>
        <dbReference type="EMBL" id="SHG01672.1"/>
    </source>
</evidence>
<dbReference type="PANTHER" id="PTHR42832">
    <property type="entry name" value="AMINO ACID AMINOTRANSFERASE"/>
    <property type="match status" value="1"/>
</dbReference>
<dbReference type="AlphaFoldDB" id="A0A1M5GDY3"/>
<dbReference type="Gene3D" id="3.90.1150.10">
    <property type="entry name" value="Aspartate Aminotransferase, domain 1"/>
    <property type="match status" value="1"/>
</dbReference>
<comment type="cofactor">
    <cofactor evidence="1 4">
        <name>pyridoxal 5'-phosphate</name>
        <dbReference type="ChEBI" id="CHEBI:597326"/>
    </cofactor>
</comment>
<dbReference type="CDD" id="cd00609">
    <property type="entry name" value="AAT_like"/>
    <property type="match status" value="1"/>
</dbReference>
<dbReference type="PROSITE" id="PS00105">
    <property type="entry name" value="AA_TRANSFER_CLASS_1"/>
    <property type="match status" value="1"/>
</dbReference>
<comment type="similarity">
    <text evidence="4">Belongs to the class-I pyridoxal-phosphate-dependent aminotransferase family.</text>
</comment>
<dbReference type="InterPro" id="IPR015421">
    <property type="entry name" value="PyrdxlP-dep_Trfase_major"/>
</dbReference>
<dbReference type="Proteomes" id="UP000183945">
    <property type="component" value="Unassembled WGS sequence"/>
</dbReference>
<keyword evidence="3 4" id="KW-0808">Transferase</keyword>
<evidence type="ECO:0000313" key="7">
    <source>
        <dbReference type="Proteomes" id="UP000183945"/>
    </source>
</evidence>
<dbReference type="EC" id="2.6.1.-" evidence="4"/>
<dbReference type="STRING" id="1073325.SAMN05444483_104108"/>
<gene>
    <name evidence="6" type="ORF">SAMN05444483_104108</name>
</gene>
<evidence type="ECO:0000256" key="1">
    <source>
        <dbReference type="ARBA" id="ARBA00001933"/>
    </source>
</evidence>
<dbReference type="GO" id="GO:0008483">
    <property type="term" value="F:transaminase activity"/>
    <property type="evidence" value="ECO:0007669"/>
    <property type="project" value="UniProtKB-KW"/>
</dbReference>
<sequence length="382" mass="42595">MIAQANRLNQVKEYYFSSKLREVRAMAAAGKDIINLGIGSPDLPPPPQVISALNEALVNNGAHQYQPYKGTADFREAIAEFYQNHYQVQLDPDKEILPLMGSKEGITHISMAFLNEGDEVLIPNPGYPTYSSVTELVGAKAVYYDLNAEGNWMPNLKDLAQKDLSKVKIMWVNYPNMPTGASGNDSLFEELVAFAKAHEILIVNDNPYSFILNDNPKSILKAKGAKEVVLELNSLSKSFNMAGWRIGMLCGSEKNLNTVLKVKTNMDSGMFYPLQAGAASALRLNGNWFSSQNEIYQQRKNKVLELAKALDCVPEKDQIGMFVWAKIPQGKTAEGFVDFLLNKYHIFTAPGFIFGSNGEDYIRFSLCATEENIERAIKRIEK</sequence>
<dbReference type="OrthoDB" id="9802328at2"/>
<dbReference type="PANTHER" id="PTHR42832:SF3">
    <property type="entry name" value="L-GLUTAMINE--4-(METHYLSULFANYL)-2-OXOBUTANOATE AMINOTRANSFERASE"/>
    <property type="match status" value="1"/>
</dbReference>
<keyword evidence="2 4" id="KW-0032">Aminotransferase</keyword>
<evidence type="ECO:0000256" key="4">
    <source>
        <dbReference type="RuleBase" id="RU000481"/>
    </source>
</evidence>
<dbReference type="InterPro" id="IPR015424">
    <property type="entry name" value="PyrdxlP-dep_Trfase"/>
</dbReference>
<feature type="domain" description="Aminotransferase class I/classII large" evidence="5">
    <location>
        <begin position="31"/>
        <end position="380"/>
    </location>
</feature>
<dbReference type="RefSeq" id="WP_072878605.1">
    <property type="nucleotide sequence ID" value="NZ_FQVT01000004.1"/>
</dbReference>